<organism evidence="1 2">
    <name type="scientific">Sorangium cellulosum So0157-2</name>
    <dbReference type="NCBI Taxonomy" id="1254432"/>
    <lineage>
        <taxon>Bacteria</taxon>
        <taxon>Pseudomonadati</taxon>
        <taxon>Myxococcota</taxon>
        <taxon>Polyangia</taxon>
        <taxon>Polyangiales</taxon>
        <taxon>Polyangiaceae</taxon>
        <taxon>Sorangium</taxon>
    </lineage>
</organism>
<proteinExistence type="predicted"/>
<reference evidence="1 2" key="1">
    <citation type="journal article" date="2013" name="Sci. Rep.">
        <title>Extraordinary expansion of a Sorangium cellulosum genome from an alkaline milieu.</title>
        <authorList>
            <person name="Han K."/>
            <person name="Li Z.F."/>
            <person name="Peng R."/>
            <person name="Zhu L.P."/>
            <person name="Zhou T."/>
            <person name="Wang L.G."/>
            <person name="Li S.G."/>
            <person name="Zhang X.B."/>
            <person name="Hu W."/>
            <person name="Wu Z.H."/>
            <person name="Qin N."/>
            <person name="Li Y.Z."/>
        </authorList>
    </citation>
    <scope>NUCLEOTIDE SEQUENCE [LARGE SCALE GENOMIC DNA]</scope>
    <source>
        <strain evidence="1 2">So0157-2</strain>
    </source>
</reference>
<evidence type="ECO:0008006" key="3">
    <source>
        <dbReference type="Google" id="ProtNLM"/>
    </source>
</evidence>
<dbReference type="AlphaFoldDB" id="S4Y5J9"/>
<dbReference type="PATRIC" id="fig|1254432.3.peg.8973"/>
<dbReference type="Proteomes" id="UP000014803">
    <property type="component" value="Chromosome"/>
</dbReference>
<accession>S4Y5J9</accession>
<dbReference type="eggNOG" id="ENOG502ZADV">
    <property type="taxonomic scope" value="Bacteria"/>
</dbReference>
<dbReference type="STRING" id="1254432.SCE1572_39680"/>
<dbReference type="KEGG" id="scu:SCE1572_39680"/>
<sequence length="430" mass="48313">MAKYDWSDGPATLGPHSLAKHAILREYIERYIPILTRGGTVPLKLMLIDGFAGGGEYVVEGHGSTLHPGSPLILINAVRAAEARMNAVAGRKKPFSVEASYVFIEKNPTTYAYLDATLKRHVGESFVRDKVDLRRGAFEEELGGILDQIKGTSPRRPRPIFVLDQYGYRAIPVDLIRRIMTEIPTAEVFLTLAVDHISAHARTAGEALGRLKDARLVEPELEAFLSGRRDMDEAATLSSEDRGRLMRLIQFILHETFAKRAHAECYTPFFITSKRSHRSYWFLHLANSSKANDVVKALHWSVSNHFEHFGREGTMMLGFDPAKNKYQAVLPFPFEFDDSAKARTVRALVEELPVIFQARHHDGVSLKALYKALCNETPADLETLGDAVNRLCADLEFEKRGANGEEREVSTKVKDSDIIRPARQGRLFRK</sequence>
<dbReference type="EMBL" id="CP003969">
    <property type="protein sequence ID" value="AGP40089.1"/>
    <property type="molecule type" value="Genomic_DNA"/>
</dbReference>
<dbReference type="OrthoDB" id="275124at2"/>
<dbReference type="InterPro" id="IPR031009">
    <property type="entry name" value="Tcm_partner"/>
</dbReference>
<evidence type="ECO:0000313" key="2">
    <source>
        <dbReference type="Proteomes" id="UP000014803"/>
    </source>
</evidence>
<protein>
    <recommendedName>
        <fullName evidence="3">Three-Cys-motif partner protein TcmP</fullName>
    </recommendedName>
</protein>
<dbReference type="RefSeq" id="WP_020739813.1">
    <property type="nucleotide sequence ID" value="NC_021658.1"/>
</dbReference>
<evidence type="ECO:0000313" key="1">
    <source>
        <dbReference type="EMBL" id="AGP40089.1"/>
    </source>
</evidence>
<name>S4Y5J9_SORCE</name>
<dbReference type="NCBIfam" id="TIGR04474">
    <property type="entry name" value="tcm_partner"/>
    <property type="match status" value="1"/>
</dbReference>
<gene>
    <name evidence="1" type="ORF">SCE1572_39680</name>
</gene>
<dbReference type="HOGENOM" id="CLU_053483_0_0_7"/>